<proteinExistence type="inferred from homology"/>
<dbReference type="SUPFAM" id="SSF53850">
    <property type="entry name" value="Periplasmic binding protein-like II"/>
    <property type="match status" value="1"/>
</dbReference>
<protein>
    <submittedName>
        <fullName evidence="8">D-methionine transport system substrate-binding protein</fullName>
    </submittedName>
</protein>
<dbReference type="PANTHER" id="PTHR30429:SF1">
    <property type="entry name" value="D-METHIONINE-BINDING LIPOPROTEIN METQ-RELATED"/>
    <property type="match status" value="1"/>
</dbReference>
<dbReference type="EMBL" id="FNSA01000003">
    <property type="protein sequence ID" value="SEC62004.1"/>
    <property type="molecule type" value="Genomic_DNA"/>
</dbReference>
<dbReference type="Pfam" id="PF03180">
    <property type="entry name" value="Lipoprotein_9"/>
    <property type="match status" value="1"/>
</dbReference>
<evidence type="ECO:0000256" key="2">
    <source>
        <dbReference type="ARBA" id="ARBA00008973"/>
    </source>
</evidence>
<accession>A0A1H4U150</accession>
<evidence type="ECO:0000256" key="7">
    <source>
        <dbReference type="SAM" id="SignalP"/>
    </source>
</evidence>
<keyword evidence="4" id="KW-0472">Membrane</keyword>
<dbReference type="KEGG" id="tsm:ASU32_12380"/>
<evidence type="ECO:0000256" key="5">
    <source>
        <dbReference type="ARBA" id="ARBA00023139"/>
    </source>
</evidence>
<keyword evidence="5" id="KW-0564">Palmitate</keyword>
<comment type="similarity">
    <text evidence="2">Belongs to the NlpA lipoprotein family.</text>
</comment>
<evidence type="ECO:0000313" key="8">
    <source>
        <dbReference type="EMBL" id="SEC62004.1"/>
    </source>
</evidence>
<dbReference type="Gene3D" id="3.40.190.10">
    <property type="entry name" value="Periplasmic binding protein-like II"/>
    <property type="match status" value="2"/>
</dbReference>
<evidence type="ECO:0000256" key="6">
    <source>
        <dbReference type="ARBA" id="ARBA00023288"/>
    </source>
</evidence>
<evidence type="ECO:0000256" key="4">
    <source>
        <dbReference type="ARBA" id="ARBA00023136"/>
    </source>
</evidence>
<reference evidence="9" key="1">
    <citation type="submission" date="2016-10" db="EMBL/GenBank/DDBJ databases">
        <authorList>
            <person name="Varghese N."/>
            <person name="Submissions S."/>
        </authorList>
    </citation>
    <scope>NUCLEOTIDE SEQUENCE [LARGE SCALE GENOMIC DNA]</scope>
    <source>
        <strain evidence="9">DSM 44234</strain>
    </source>
</reference>
<dbReference type="RefSeq" id="WP_068741836.1">
    <property type="nucleotide sequence ID" value="NZ_CBDRGN010000001.1"/>
</dbReference>
<organism evidence="8 9">
    <name type="scientific">Tsukamurella tyrosinosolvens</name>
    <dbReference type="NCBI Taxonomy" id="57704"/>
    <lineage>
        <taxon>Bacteria</taxon>
        <taxon>Bacillati</taxon>
        <taxon>Actinomycetota</taxon>
        <taxon>Actinomycetes</taxon>
        <taxon>Mycobacteriales</taxon>
        <taxon>Tsukamurellaceae</taxon>
        <taxon>Tsukamurella</taxon>
    </lineage>
</organism>
<comment type="subcellular location">
    <subcellularLocation>
        <location evidence="1">Membrane</location>
        <topology evidence="1">Lipid-anchor</topology>
    </subcellularLocation>
</comment>
<feature type="signal peptide" evidence="7">
    <location>
        <begin position="1"/>
        <end position="22"/>
    </location>
</feature>
<keyword evidence="3 7" id="KW-0732">Signal</keyword>
<dbReference type="OrthoDB" id="9812878at2"/>
<keyword evidence="9" id="KW-1185">Reference proteome</keyword>
<keyword evidence="6" id="KW-0449">Lipoprotein</keyword>
<dbReference type="AlphaFoldDB" id="A0A1H4U150"/>
<evidence type="ECO:0000313" key="9">
    <source>
        <dbReference type="Proteomes" id="UP000182241"/>
    </source>
</evidence>
<feature type="chain" id="PRO_5039452422" evidence="7">
    <location>
        <begin position="23"/>
        <end position="289"/>
    </location>
</feature>
<dbReference type="GO" id="GO:0016020">
    <property type="term" value="C:membrane"/>
    <property type="evidence" value="ECO:0007669"/>
    <property type="project" value="UniProtKB-SubCell"/>
</dbReference>
<sequence>MKRTATALLAVLLSLVAVGTTACTSDAPSNEITLGVVDVGKPHWKVFTDVAKEHGYSVKLVSFSDYNAPNPALADESIDLNQFQHVRYLAAYNVKNSVRLTPVGATQIYPLQLYSKRHRSIDALPQGATIALSDNPANQIRPLLSLKAAGLVTFRDGAGTWQSTLADVDRARSKVTLVTLDPTQIGPSLDSVDAGFVDDTFAVKLGLTSKDSIYTDDPRRPDLAQYVNVFAARENDPRTGDYTALAGLYHDQRVRDAVVKDSGETAIFTTDAPDALRETLARVEQSLRS</sequence>
<name>A0A1H4U150_TSUTY</name>
<dbReference type="PROSITE" id="PS51257">
    <property type="entry name" value="PROKAR_LIPOPROTEIN"/>
    <property type="match status" value="1"/>
</dbReference>
<evidence type="ECO:0000256" key="1">
    <source>
        <dbReference type="ARBA" id="ARBA00004635"/>
    </source>
</evidence>
<dbReference type="InterPro" id="IPR004872">
    <property type="entry name" value="Lipoprotein_NlpA"/>
</dbReference>
<dbReference type="STRING" id="57704.SAMN04489793_2753"/>
<gene>
    <name evidence="8" type="ORF">SAMN04489793_2753</name>
</gene>
<dbReference type="Proteomes" id="UP000182241">
    <property type="component" value="Unassembled WGS sequence"/>
</dbReference>
<dbReference type="PANTHER" id="PTHR30429">
    <property type="entry name" value="D-METHIONINE-BINDING LIPOPROTEIN METQ"/>
    <property type="match status" value="1"/>
</dbReference>
<evidence type="ECO:0000256" key="3">
    <source>
        <dbReference type="ARBA" id="ARBA00022729"/>
    </source>
</evidence>